<keyword evidence="1" id="KW-0472">Membrane</keyword>
<protein>
    <submittedName>
        <fullName evidence="4">Transmembrane protein</fullName>
    </submittedName>
</protein>
<accession>A0A0M3JX79</accession>
<name>A0A0M3JX79_ANISI</name>
<evidence type="ECO:0000256" key="1">
    <source>
        <dbReference type="SAM" id="Phobius"/>
    </source>
</evidence>
<keyword evidence="1" id="KW-0812">Transmembrane</keyword>
<dbReference type="WBParaSite" id="ASIM_0001293501-mRNA-1">
    <property type="protein sequence ID" value="ASIM_0001293501-mRNA-1"/>
    <property type="gene ID" value="ASIM_0001293501"/>
</dbReference>
<keyword evidence="1" id="KW-1133">Transmembrane helix</keyword>
<sequence>MTNCLGARTELLWFLIKLRNQSVNCTTIVSVVCLGYVIFYIVLIVQNKLHGTGGELTTNSIVVPGAPSTALGNAEGDINSIFRVYRNMNQVNIHKNHAYFMHSPIPAHNIIVLEQPIEEAMYGKKATTAAVH</sequence>
<dbReference type="OrthoDB" id="5858971at2759"/>
<dbReference type="Proteomes" id="UP000267096">
    <property type="component" value="Unassembled WGS sequence"/>
</dbReference>
<reference evidence="4" key="1">
    <citation type="submission" date="2017-02" db="UniProtKB">
        <authorList>
            <consortium name="WormBaseParasite"/>
        </authorList>
    </citation>
    <scope>IDENTIFICATION</scope>
</reference>
<organism evidence="4">
    <name type="scientific">Anisakis simplex</name>
    <name type="common">Herring worm</name>
    <dbReference type="NCBI Taxonomy" id="6269"/>
    <lineage>
        <taxon>Eukaryota</taxon>
        <taxon>Metazoa</taxon>
        <taxon>Ecdysozoa</taxon>
        <taxon>Nematoda</taxon>
        <taxon>Chromadorea</taxon>
        <taxon>Rhabditida</taxon>
        <taxon>Spirurina</taxon>
        <taxon>Ascaridomorpha</taxon>
        <taxon>Ascaridoidea</taxon>
        <taxon>Anisakidae</taxon>
        <taxon>Anisakis</taxon>
        <taxon>Anisakis simplex complex</taxon>
    </lineage>
</organism>
<gene>
    <name evidence="2" type="ORF">ASIM_LOCUS12401</name>
</gene>
<reference evidence="2 3" key="2">
    <citation type="submission" date="2018-11" db="EMBL/GenBank/DDBJ databases">
        <authorList>
            <consortium name="Pathogen Informatics"/>
        </authorList>
    </citation>
    <scope>NUCLEOTIDE SEQUENCE [LARGE SCALE GENOMIC DNA]</scope>
</reference>
<dbReference type="EMBL" id="UYRR01031182">
    <property type="protein sequence ID" value="VDK47275.1"/>
    <property type="molecule type" value="Genomic_DNA"/>
</dbReference>
<evidence type="ECO:0000313" key="2">
    <source>
        <dbReference type="EMBL" id="VDK47275.1"/>
    </source>
</evidence>
<evidence type="ECO:0000313" key="4">
    <source>
        <dbReference type="WBParaSite" id="ASIM_0001293501-mRNA-1"/>
    </source>
</evidence>
<proteinExistence type="predicted"/>
<dbReference type="AlphaFoldDB" id="A0A0M3JX79"/>
<evidence type="ECO:0000313" key="3">
    <source>
        <dbReference type="Proteomes" id="UP000267096"/>
    </source>
</evidence>
<feature type="transmembrane region" description="Helical" evidence="1">
    <location>
        <begin position="21"/>
        <end position="45"/>
    </location>
</feature>
<keyword evidence="3" id="KW-1185">Reference proteome</keyword>